<dbReference type="InterPro" id="IPR002319">
    <property type="entry name" value="Phenylalanyl-tRNA_Synthase"/>
</dbReference>
<evidence type="ECO:0000256" key="5">
    <source>
        <dbReference type="ARBA" id="ARBA00012814"/>
    </source>
</evidence>
<dbReference type="EMBL" id="UINC01000593">
    <property type="protein sequence ID" value="SUZ58028.1"/>
    <property type="molecule type" value="Genomic_DNA"/>
</dbReference>
<evidence type="ECO:0000256" key="6">
    <source>
        <dbReference type="ARBA" id="ARBA00015409"/>
    </source>
</evidence>
<gene>
    <name evidence="18" type="ORF">METZ01_LOCUS10882</name>
</gene>
<evidence type="ECO:0000256" key="7">
    <source>
        <dbReference type="ARBA" id="ARBA00022490"/>
    </source>
</evidence>
<dbReference type="PANTHER" id="PTHR11538">
    <property type="entry name" value="PHENYLALANYL-TRNA SYNTHETASE"/>
    <property type="match status" value="1"/>
</dbReference>
<dbReference type="HAMAP" id="MF_00281">
    <property type="entry name" value="Phe_tRNA_synth_alpha1"/>
    <property type="match status" value="1"/>
</dbReference>
<keyword evidence="14" id="KW-0030">Aminoacyl-tRNA synthetase</keyword>
<evidence type="ECO:0000256" key="2">
    <source>
        <dbReference type="ARBA" id="ARBA00004496"/>
    </source>
</evidence>
<dbReference type="SUPFAM" id="SSF46589">
    <property type="entry name" value="tRNA-binding arm"/>
    <property type="match status" value="1"/>
</dbReference>
<evidence type="ECO:0000256" key="16">
    <source>
        <dbReference type="ARBA" id="ARBA00049255"/>
    </source>
</evidence>
<evidence type="ECO:0000256" key="11">
    <source>
        <dbReference type="ARBA" id="ARBA00022840"/>
    </source>
</evidence>
<comment type="subcellular location">
    <subcellularLocation>
        <location evidence="2">Cytoplasm</location>
    </subcellularLocation>
</comment>
<evidence type="ECO:0000256" key="13">
    <source>
        <dbReference type="ARBA" id="ARBA00022917"/>
    </source>
</evidence>
<evidence type="ECO:0000256" key="9">
    <source>
        <dbReference type="ARBA" id="ARBA00022723"/>
    </source>
</evidence>
<name>A0A381NVV4_9ZZZZ</name>
<evidence type="ECO:0000259" key="17">
    <source>
        <dbReference type="PROSITE" id="PS50862"/>
    </source>
</evidence>
<feature type="domain" description="Aminoacyl-transfer RNA synthetases class-II family profile" evidence="17">
    <location>
        <begin position="130"/>
        <end position="356"/>
    </location>
</feature>
<evidence type="ECO:0000256" key="8">
    <source>
        <dbReference type="ARBA" id="ARBA00022598"/>
    </source>
</evidence>
<dbReference type="PROSITE" id="PS50862">
    <property type="entry name" value="AA_TRNA_LIGASE_II"/>
    <property type="match status" value="1"/>
</dbReference>
<keyword evidence="8" id="KW-0436">Ligase</keyword>
<evidence type="ECO:0000256" key="10">
    <source>
        <dbReference type="ARBA" id="ARBA00022741"/>
    </source>
</evidence>
<dbReference type="Pfam" id="PF02912">
    <property type="entry name" value="Phe_tRNA-synt_N"/>
    <property type="match status" value="1"/>
</dbReference>
<dbReference type="InterPro" id="IPR006195">
    <property type="entry name" value="aa-tRNA-synth_II"/>
</dbReference>
<sequence length="357" mass="40441">MTEPTAQPPTAQSIDEITHSASAELDSLEDLEAVDHWRVSYLGRRGTLTTVLRGLSSLDVEKRRTIGALANEAKNTLEKRLEERVRKINEDALSRSSSQDRLDVTLPGRPTLGGRLHPSTLIIREICSAFVAMGFGVVEGPEVEWDHYNFEMLNIPKGHPARDMWNTLWVDFNDPAGEQAMLLRTHTSPMQARVMEGREPPIRVVVPGKCYRYEATDATHEWHFYQVEGMAVGEGITFADLKGTLYEFARRMFGEERQIRFRCDYFPFVEPGVDMSIDCFACNGEGDGCRICRDSGWIEIMGAGMIHPKVLEGVGYDAEKYTGFAFGMGPERIAMLKYGIDDIRHFYANDLRFLRQF</sequence>
<dbReference type="GO" id="GO:0005737">
    <property type="term" value="C:cytoplasm"/>
    <property type="evidence" value="ECO:0007669"/>
    <property type="project" value="UniProtKB-SubCell"/>
</dbReference>
<dbReference type="Gene3D" id="3.30.930.10">
    <property type="entry name" value="Bira Bifunctional Protein, Domain 2"/>
    <property type="match status" value="1"/>
</dbReference>
<dbReference type="GO" id="GO:0046872">
    <property type="term" value="F:metal ion binding"/>
    <property type="evidence" value="ECO:0007669"/>
    <property type="project" value="UniProtKB-KW"/>
</dbReference>
<proteinExistence type="inferred from homology"/>
<dbReference type="InterPro" id="IPR045864">
    <property type="entry name" value="aa-tRNA-synth_II/BPL/LPL"/>
</dbReference>
<dbReference type="GO" id="GO:0004826">
    <property type="term" value="F:phenylalanine-tRNA ligase activity"/>
    <property type="evidence" value="ECO:0007669"/>
    <property type="project" value="UniProtKB-EC"/>
</dbReference>
<protein>
    <recommendedName>
        <fullName evidence="6">Phenylalanine--tRNA ligase alpha subunit</fullName>
        <ecNumber evidence="5">6.1.1.20</ecNumber>
    </recommendedName>
    <alternativeName>
        <fullName evidence="15">Phenylalanyl-tRNA synthetase alpha subunit</fullName>
    </alternativeName>
</protein>
<dbReference type="InterPro" id="IPR010978">
    <property type="entry name" value="tRNA-bd_arm"/>
</dbReference>
<dbReference type="AlphaFoldDB" id="A0A381NVV4"/>
<dbReference type="NCBIfam" id="TIGR00468">
    <property type="entry name" value="pheS"/>
    <property type="match status" value="1"/>
</dbReference>
<dbReference type="CDD" id="cd00496">
    <property type="entry name" value="PheRS_alpha_core"/>
    <property type="match status" value="1"/>
</dbReference>
<dbReference type="EC" id="6.1.1.20" evidence="5"/>
<dbReference type="InterPro" id="IPR004529">
    <property type="entry name" value="Phe-tRNA-synth_IIc_asu"/>
</dbReference>
<keyword evidence="7" id="KW-0963">Cytoplasm</keyword>
<keyword evidence="11" id="KW-0067">ATP-binding</keyword>
<comment type="subunit">
    <text evidence="4">Tetramer of two alpha and two beta subunits.</text>
</comment>
<comment type="cofactor">
    <cofactor evidence="1">
        <name>Mg(2+)</name>
        <dbReference type="ChEBI" id="CHEBI:18420"/>
    </cofactor>
</comment>
<evidence type="ECO:0000256" key="14">
    <source>
        <dbReference type="ARBA" id="ARBA00023146"/>
    </source>
</evidence>
<evidence type="ECO:0000256" key="15">
    <source>
        <dbReference type="ARBA" id="ARBA00030612"/>
    </source>
</evidence>
<evidence type="ECO:0000313" key="18">
    <source>
        <dbReference type="EMBL" id="SUZ58028.1"/>
    </source>
</evidence>
<keyword evidence="10" id="KW-0547">Nucleotide-binding</keyword>
<organism evidence="18">
    <name type="scientific">marine metagenome</name>
    <dbReference type="NCBI Taxonomy" id="408172"/>
    <lineage>
        <taxon>unclassified sequences</taxon>
        <taxon>metagenomes</taxon>
        <taxon>ecological metagenomes</taxon>
    </lineage>
</organism>
<comment type="similarity">
    <text evidence="3">Belongs to the class-II aminoacyl-tRNA synthetase family. Phe-tRNA synthetase alpha subunit type 1 subfamily.</text>
</comment>
<evidence type="ECO:0000256" key="4">
    <source>
        <dbReference type="ARBA" id="ARBA00011209"/>
    </source>
</evidence>
<dbReference type="PANTHER" id="PTHR11538:SF41">
    <property type="entry name" value="PHENYLALANINE--TRNA LIGASE, MITOCHONDRIAL"/>
    <property type="match status" value="1"/>
</dbReference>
<dbReference type="GO" id="GO:0006432">
    <property type="term" value="P:phenylalanyl-tRNA aminoacylation"/>
    <property type="evidence" value="ECO:0007669"/>
    <property type="project" value="InterPro"/>
</dbReference>
<dbReference type="Pfam" id="PF01409">
    <property type="entry name" value="tRNA-synt_2d"/>
    <property type="match status" value="1"/>
</dbReference>
<comment type="catalytic activity">
    <reaction evidence="16">
        <text>tRNA(Phe) + L-phenylalanine + ATP = L-phenylalanyl-tRNA(Phe) + AMP + diphosphate + H(+)</text>
        <dbReference type="Rhea" id="RHEA:19413"/>
        <dbReference type="Rhea" id="RHEA-COMP:9668"/>
        <dbReference type="Rhea" id="RHEA-COMP:9699"/>
        <dbReference type="ChEBI" id="CHEBI:15378"/>
        <dbReference type="ChEBI" id="CHEBI:30616"/>
        <dbReference type="ChEBI" id="CHEBI:33019"/>
        <dbReference type="ChEBI" id="CHEBI:58095"/>
        <dbReference type="ChEBI" id="CHEBI:78442"/>
        <dbReference type="ChEBI" id="CHEBI:78531"/>
        <dbReference type="ChEBI" id="CHEBI:456215"/>
        <dbReference type="EC" id="6.1.1.20"/>
    </reaction>
</comment>
<evidence type="ECO:0000256" key="3">
    <source>
        <dbReference type="ARBA" id="ARBA00010207"/>
    </source>
</evidence>
<evidence type="ECO:0000256" key="12">
    <source>
        <dbReference type="ARBA" id="ARBA00022842"/>
    </source>
</evidence>
<evidence type="ECO:0000256" key="1">
    <source>
        <dbReference type="ARBA" id="ARBA00001946"/>
    </source>
</evidence>
<dbReference type="InterPro" id="IPR022911">
    <property type="entry name" value="Phe_tRNA_ligase_alpha1_bac"/>
</dbReference>
<accession>A0A381NVV4</accession>
<reference evidence="18" key="1">
    <citation type="submission" date="2018-05" db="EMBL/GenBank/DDBJ databases">
        <authorList>
            <person name="Lanie J.A."/>
            <person name="Ng W.-L."/>
            <person name="Kazmierczak K.M."/>
            <person name="Andrzejewski T.M."/>
            <person name="Davidsen T.M."/>
            <person name="Wayne K.J."/>
            <person name="Tettelin H."/>
            <person name="Glass J.I."/>
            <person name="Rusch D."/>
            <person name="Podicherti R."/>
            <person name="Tsui H.-C.T."/>
            <person name="Winkler M.E."/>
        </authorList>
    </citation>
    <scope>NUCLEOTIDE SEQUENCE</scope>
</reference>
<keyword evidence="9" id="KW-0479">Metal-binding</keyword>
<dbReference type="GO" id="GO:0000049">
    <property type="term" value="F:tRNA binding"/>
    <property type="evidence" value="ECO:0007669"/>
    <property type="project" value="InterPro"/>
</dbReference>
<dbReference type="InterPro" id="IPR004188">
    <property type="entry name" value="Phe-tRNA_ligase_II_N"/>
</dbReference>
<keyword evidence="12" id="KW-0460">Magnesium</keyword>
<dbReference type="SUPFAM" id="SSF55681">
    <property type="entry name" value="Class II aaRS and biotin synthetases"/>
    <property type="match status" value="1"/>
</dbReference>
<dbReference type="GO" id="GO:0005524">
    <property type="term" value="F:ATP binding"/>
    <property type="evidence" value="ECO:0007669"/>
    <property type="project" value="UniProtKB-KW"/>
</dbReference>
<keyword evidence="13" id="KW-0648">Protein biosynthesis</keyword>